<gene>
    <name evidence="1" type="ORF">H9Q79_06950</name>
</gene>
<dbReference type="AlphaFoldDB" id="A0A7G9GGS2"/>
<dbReference type="EMBL" id="CP060635">
    <property type="protein sequence ID" value="QNM10004.1"/>
    <property type="molecule type" value="Genomic_DNA"/>
</dbReference>
<dbReference type="InterPro" id="IPR036866">
    <property type="entry name" value="RibonucZ/Hydroxyglut_hydro"/>
</dbReference>
<dbReference type="Gene3D" id="3.60.15.10">
    <property type="entry name" value="Ribonuclease Z/Hydroxyacylglutathione hydrolase-like"/>
    <property type="match status" value="1"/>
</dbReference>
<sequence>MEANIFHTVNSGLYVLCGDTGVLIDGIHKGYRVGFSDCPEEIINQCLNRRGLFEKLKGLLFTHCHPDHYDESYVKQIIACSSVPVYTPEKLILGGNTASEAGTEVLKIGSLQFYLIRTQHDGEQFKNVPHVSILVHSDGVYYFIAGDADLNESCAAVVKSICGGGIKLSFVNPYQLLSESGRSFLRSLNPERILLYHDSFKDDDLFEAKRIKNYALAHYPEDMTAVEAIAHMSWILN</sequence>
<name>A0A7G9GGS2_9FIRM</name>
<organism evidence="1 2">
    <name type="scientific">Wansuia hejianensis</name>
    <dbReference type="NCBI Taxonomy" id="2763667"/>
    <lineage>
        <taxon>Bacteria</taxon>
        <taxon>Bacillati</taxon>
        <taxon>Bacillota</taxon>
        <taxon>Clostridia</taxon>
        <taxon>Lachnospirales</taxon>
        <taxon>Lachnospiraceae</taxon>
        <taxon>Wansuia</taxon>
    </lineage>
</organism>
<dbReference type="RefSeq" id="WP_118647482.1">
    <property type="nucleotide sequence ID" value="NZ_CP060635.1"/>
</dbReference>
<dbReference type="SUPFAM" id="SSF56281">
    <property type="entry name" value="Metallo-hydrolase/oxidoreductase"/>
    <property type="match status" value="1"/>
</dbReference>
<keyword evidence="2" id="KW-1185">Reference proteome</keyword>
<evidence type="ECO:0000313" key="1">
    <source>
        <dbReference type="EMBL" id="QNM10004.1"/>
    </source>
</evidence>
<evidence type="ECO:0008006" key="3">
    <source>
        <dbReference type="Google" id="ProtNLM"/>
    </source>
</evidence>
<dbReference type="KEGG" id="whj:H9Q79_06950"/>
<evidence type="ECO:0000313" key="2">
    <source>
        <dbReference type="Proteomes" id="UP000515860"/>
    </source>
</evidence>
<protein>
    <recommendedName>
        <fullName evidence="3">Metallo-beta-lactamase domain-containing protein</fullName>
    </recommendedName>
</protein>
<dbReference type="Proteomes" id="UP000515860">
    <property type="component" value="Chromosome"/>
</dbReference>
<proteinExistence type="predicted"/>
<accession>A0A7G9GGS2</accession>
<reference evidence="1 2" key="1">
    <citation type="submission" date="2020-08" db="EMBL/GenBank/DDBJ databases">
        <authorList>
            <person name="Liu C."/>
            <person name="Sun Q."/>
        </authorList>
    </citation>
    <scope>NUCLEOTIDE SEQUENCE [LARGE SCALE GENOMIC DNA]</scope>
    <source>
        <strain evidence="1 2">NSJ-29</strain>
    </source>
</reference>